<evidence type="ECO:0000313" key="1">
    <source>
        <dbReference type="EMBL" id="EAN96196.1"/>
    </source>
</evidence>
<protein>
    <submittedName>
        <fullName evidence="1">Uncharacterized protein</fullName>
    </submittedName>
</protein>
<dbReference type="AlphaFoldDB" id="Q4DUJ2"/>
<dbReference type="InParanoid" id="Q4DUJ2"/>
<dbReference type="EMBL" id="AAHK01000166">
    <property type="protein sequence ID" value="EAN96196.1"/>
    <property type="molecule type" value="Genomic_DNA"/>
</dbReference>
<organism evidence="1 2">
    <name type="scientific">Trypanosoma cruzi (strain CL Brener)</name>
    <dbReference type="NCBI Taxonomy" id="353153"/>
    <lineage>
        <taxon>Eukaryota</taxon>
        <taxon>Discoba</taxon>
        <taxon>Euglenozoa</taxon>
        <taxon>Kinetoplastea</taxon>
        <taxon>Metakinetoplastina</taxon>
        <taxon>Trypanosomatida</taxon>
        <taxon>Trypanosomatidae</taxon>
        <taxon>Trypanosoma</taxon>
        <taxon>Schizotrypanum</taxon>
    </lineage>
</organism>
<name>Q4DUJ2_TRYCC</name>
<dbReference type="PaxDb" id="353153-Q4DUJ2"/>
<keyword evidence="2" id="KW-1185">Reference proteome</keyword>
<evidence type="ECO:0000313" key="2">
    <source>
        <dbReference type="Proteomes" id="UP000002296"/>
    </source>
</evidence>
<accession>Q4DUJ2</accession>
<sequence>MVLGDGMGDAGSGFLVNLFWFVSRLGEQTVSTPWVCVFLLGFLPNGHHRLPFSSLVREEDSVRLCGLRVAGDRYCCVCACMHAVWGWQQSLPAAVAGTHKAQASEWKDDRAFTGLSQHSRHKPHAR</sequence>
<dbReference type="GeneID" id="3550201"/>
<dbReference type="KEGG" id="tcr:511771.171"/>
<proteinExistence type="predicted"/>
<dbReference type="RefSeq" id="XP_818047.1">
    <property type="nucleotide sequence ID" value="XM_812954.1"/>
</dbReference>
<reference evidence="1 2" key="1">
    <citation type="journal article" date="2005" name="Science">
        <title>The genome sequence of Trypanosoma cruzi, etiologic agent of Chagas disease.</title>
        <authorList>
            <person name="El-Sayed N.M."/>
            <person name="Myler P.J."/>
            <person name="Bartholomeu D.C."/>
            <person name="Nilsson D."/>
            <person name="Aggarwal G."/>
            <person name="Tran A.N."/>
            <person name="Ghedin E."/>
            <person name="Worthey E.A."/>
            <person name="Delcher A.L."/>
            <person name="Blandin G."/>
            <person name="Westenberger S.J."/>
            <person name="Caler E."/>
            <person name="Cerqueira G.C."/>
            <person name="Branche C."/>
            <person name="Haas B."/>
            <person name="Anupama A."/>
            <person name="Arner E."/>
            <person name="Aslund L."/>
            <person name="Attipoe P."/>
            <person name="Bontempi E."/>
            <person name="Bringaud F."/>
            <person name="Burton P."/>
            <person name="Cadag E."/>
            <person name="Campbell D.A."/>
            <person name="Carrington M."/>
            <person name="Crabtree J."/>
            <person name="Darban H."/>
            <person name="da Silveira J.F."/>
            <person name="de Jong P."/>
            <person name="Edwards K."/>
            <person name="Englund P.T."/>
            <person name="Fazelina G."/>
            <person name="Feldblyum T."/>
            <person name="Ferella M."/>
            <person name="Frasch A.C."/>
            <person name="Gull K."/>
            <person name="Horn D."/>
            <person name="Hou L."/>
            <person name="Huang Y."/>
            <person name="Kindlund E."/>
            <person name="Klingbeil M."/>
            <person name="Kluge S."/>
            <person name="Koo H."/>
            <person name="Lacerda D."/>
            <person name="Levin M.J."/>
            <person name="Lorenzi H."/>
            <person name="Louie T."/>
            <person name="Machado C.R."/>
            <person name="McCulloch R."/>
            <person name="McKenna A."/>
            <person name="Mizuno Y."/>
            <person name="Mottram J.C."/>
            <person name="Nelson S."/>
            <person name="Ochaya S."/>
            <person name="Osoegawa K."/>
            <person name="Pai G."/>
            <person name="Parsons M."/>
            <person name="Pentony M."/>
            <person name="Pettersson U."/>
            <person name="Pop M."/>
            <person name="Ramirez J.L."/>
            <person name="Rinta J."/>
            <person name="Robertson L."/>
            <person name="Salzberg S.L."/>
            <person name="Sanchez D.O."/>
            <person name="Seyler A."/>
            <person name="Sharma R."/>
            <person name="Shetty J."/>
            <person name="Simpson A.J."/>
            <person name="Sisk E."/>
            <person name="Tammi M.T."/>
            <person name="Tarleton R."/>
            <person name="Teixeira S."/>
            <person name="Van Aken S."/>
            <person name="Vogt C."/>
            <person name="Ward P.N."/>
            <person name="Wickstead B."/>
            <person name="Wortman J."/>
            <person name="White O."/>
            <person name="Fraser C.M."/>
            <person name="Stuart K.D."/>
            <person name="Andersson B."/>
        </authorList>
    </citation>
    <scope>NUCLEOTIDE SEQUENCE [LARGE SCALE GENOMIC DNA]</scope>
    <source>
        <strain evidence="1 2">CL Brener</strain>
    </source>
</reference>
<dbReference type="Proteomes" id="UP000002296">
    <property type="component" value="Unassembled WGS sequence"/>
</dbReference>
<comment type="caution">
    <text evidence="1">The sequence shown here is derived from an EMBL/GenBank/DDBJ whole genome shotgun (WGS) entry which is preliminary data.</text>
</comment>
<gene>
    <name evidence="1" type="ORF">Tc00.1047053511771.171</name>
</gene>